<proteinExistence type="predicted"/>
<sequence length="95" mass="11269">MKSEKLYNLIVRAGSLKHDADALGDTPQKALINLRKIFKLRLFLIKNKYVISNPTPRPIDQGFSRQERKRKLRLAFKNKKIMFPEYPHLKDFENE</sequence>
<dbReference type="STRING" id="573370.DMR_36290"/>
<organism evidence="1 2">
    <name type="scientific">Solidesulfovibrio magneticus (strain ATCC 700980 / DSM 13731 / RS-1)</name>
    <name type="common">Desulfovibrio magneticus</name>
    <dbReference type="NCBI Taxonomy" id="573370"/>
    <lineage>
        <taxon>Bacteria</taxon>
        <taxon>Pseudomonadati</taxon>
        <taxon>Thermodesulfobacteriota</taxon>
        <taxon>Desulfovibrionia</taxon>
        <taxon>Desulfovibrionales</taxon>
        <taxon>Desulfovibrionaceae</taxon>
        <taxon>Solidesulfovibrio</taxon>
    </lineage>
</organism>
<accession>C4XLI1</accession>
<name>C4XLI1_SOLM1</name>
<evidence type="ECO:0000313" key="2">
    <source>
        <dbReference type="Proteomes" id="UP000009071"/>
    </source>
</evidence>
<reference evidence="1 2" key="1">
    <citation type="journal article" date="2009" name="Genome Res.">
        <title>Whole genome sequence of Desulfovibrio magneticus strain RS-1 revealed common gene clusters in magnetotactic bacteria.</title>
        <authorList>
            <person name="Nakazawa H."/>
            <person name="Arakaki A."/>
            <person name="Narita-Yamada S."/>
            <person name="Yashiro I."/>
            <person name="Jinno K."/>
            <person name="Aoki N."/>
            <person name="Tsuruyama A."/>
            <person name="Okamura Y."/>
            <person name="Tanikawa S."/>
            <person name="Fujita N."/>
            <person name="Takeyama H."/>
            <person name="Matsunaga T."/>
        </authorList>
    </citation>
    <scope>NUCLEOTIDE SEQUENCE [LARGE SCALE GENOMIC DNA]</scope>
    <source>
        <strain evidence="2">ATCC 700980 / DSM 13731 / RS-1</strain>
    </source>
</reference>
<keyword evidence="2" id="KW-1185">Reference proteome</keyword>
<evidence type="ECO:0000313" key="1">
    <source>
        <dbReference type="EMBL" id="BAH77120.1"/>
    </source>
</evidence>
<dbReference type="Proteomes" id="UP000009071">
    <property type="component" value="Chromosome"/>
</dbReference>
<dbReference type="EMBL" id="AP010904">
    <property type="protein sequence ID" value="BAH77120.1"/>
    <property type="molecule type" value="Genomic_DNA"/>
</dbReference>
<dbReference type="KEGG" id="dma:DMR_36290"/>
<protein>
    <submittedName>
        <fullName evidence="1">Uncharacterized protein</fullName>
    </submittedName>
</protein>
<dbReference type="OrthoDB" id="5459068at2"/>
<dbReference type="RefSeq" id="WP_015862262.1">
    <property type="nucleotide sequence ID" value="NC_012796.1"/>
</dbReference>
<dbReference type="HOGENOM" id="CLU_2368290_0_0_7"/>
<gene>
    <name evidence="1" type="ordered locus">DMR_36290</name>
</gene>
<dbReference type="AlphaFoldDB" id="C4XLI1"/>